<feature type="transmembrane region" description="Helical" evidence="3">
    <location>
        <begin position="778"/>
        <end position="797"/>
    </location>
</feature>
<feature type="transmembrane region" description="Helical" evidence="3">
    <location>
        <begin position="614"/>
        <end position="637"/>
    </location>
</feature>
<accession>U1GXL7</accession>
<gene>
    <name evidence="5" type="ORF">EPUS_02587</name>
</gene>
<feature type="transmembrane region" description="Helical" evidence="3">
    <location>
        <begin position="658"/>
        <end position="678"/>
    </location>
</feature>
<dbReference type="HOGENOM" id="CLU_007078_2_3_1"/>
<feature type="transmembrane region" description="Helical" evidence="3">
    <location>
        <begin position="854"/>
        <end position="876"/>
    </location>
</feature>
<organism evidence="5 6">
    <name type="scientific">Endocarpon pusillum (strain Z07020 / HMAS-L-300199)</name>
    <name type="common">Lichen-forming fungus</name>
    <dbReference type="NCBI Taxonomy" id="1263415"/>
    <lineage>
        <taxon>Eukaryota</taxon>
        <taxon>Fungi</taxon>
        <taxon>Dikarya</taxon>
        <taxon>Ascomycota</taxon>
        <taxon>Pezizomycotina</taxon>
        <taxon>Eurotiomycetes</taxon>
        <taxon>Chaetothyriomycetidae</taxon>
        <taxon>Verrucariales</taxon>
        <taxon>Verrucariaceae</taxon>
        <taxon>Endocarpon</taxon>
    </lineage>
</organism>
<evidence type="ECO:0000256" key="2">
    <source>
        <dbReference type="SAM" id="MobiDB-lite"/>
    </source>
</evidence>
<proteinExistence type="inferred from homology"/>
<dbReference type="GeneID" id="19237640"/>
<dbReference type="Pfam" id="PF06738">
    <property type="entry name" value="ThrE"/>
    <property type="match status" value="1"/>
</dbReference>
<protein>
    <recommendedName>
        <fullName evidence="4">Threonine/serine exporter-like N-terminal domain-containing protein</fullName>
    </recommendedName>
</protein>
<dbReference type="PANTHER" id="PTHR31082">
    <property type="entry name" value="PHEROMONE-REGULATED MEMBRANE PROTEIN 10"/>
    <property type="match status" value="1"/>
</dbReference>
<feature type="transmembrane region" description="Helical" evidence="3">
    <location>
        <begin position="564"/>
        <end position="581"/>
    </location>
</feature>
<dbReference type="AlphaFoldDB" id="U1GXL7"/>
<feature type="region of interest" description="Disordered" evidence="2">
    <location>
        <begin position="1"/>
        <end position="72"/>
    </location>
</feature>
<feature type="transmembrane region" description="Helical" evidence="3">
    <location>
        <begin position="536"/>
        <end position="557"/>
    </location>
</feature>
<keyword evidence="3" id="KW-0472">Membrane</keyword>
<feature type="compositionally biased region" description="Low complexity" evidence="2">
    <location>
        <begin position="310"/>
        <end position="326"/>
    </location>
</feature>
<name>U1GXL7_ENDPU</name>
<feature type="compositionally biased region" description="Polar residues" evidence="2">
    <location>
        <begin position="60"/>
        <end position="72"/>
    </location>
</feature>
<feature type="region of interest" description="Disordered" evidence="2">
    <location>
        <begin position="88"/>
        <end position="140"/>
    </location>
</feature>
<dbReference type="GO" id="GO:0022857">
    <property type="term" value="F:transmembrane transporter activity"/>
    <property type="evidence" value="ECO:0007669"/>
    <property type="project" value="InterPro"/>
</dbReference>
<evidence type="ECO:0000313" key="5">
    <source>
        <dbReference type="EMBL" id="ERF76876.1"/>
    </source>
</evidence>
<evidence type="ECO:0000256" key="1">
    <source>
        <dbReference type="ARBA" id="ARBA00034125"/>
    </source>
</evidence>
<dbReference type="InterPro" id="IPR010619">
    <property type="entry name" value="ThrE-like_N"/>
</dbReference>
<feature type="transmembrane region" description="Helical" evidence="3">
    <location>
        <begin position="702"/>
        <end position="721"/>
    </location>
</feature>
<feature type="region of interest" description="Disordered" evidence="2">
    <location>
        <begin position="164"/>
        <end position="203"/>
    </location>
</feature>
<evidence type="ECO:0000313" key="6">
    <source>
        <dbReference type="Proteomes" id="UP000019373"/>
    </source>
</evidence>
<feature type="region of interest" description="Disordered" evidence="2">
    <location>
        <begin position="372"/>
        <end position="397"/>
    </location>
</feature>
<keyword evidence="3" id="KW-1133">Transmembrane helix</keyword>
<dbReference type="Proteomes" id="UP000019373">
    <property type="component" value="Unassembled WGS sequence"/>
</dbReference>
<dbReference type="OrthoDB" id="413008at2759"/>
<feature type="compositionally biased region" description="Polar residues" evidence="2">
    <location>
        <begin position="1"/>
        <end position="13"/>
    </location>
</feature>
<keyword evidence="3" id="KW-0812">Transmembrane</keyword>
<feature type="domain" description="Threonine/serine exporter-like N-terminal" evidence="4">
    <location>
        <begin position="430"/>
        <end position="675"/>
    </location>
</feature>
<keyword evidence="6" id="KW-1185">Reference proteome</keyword>
<dbReference type="EMBL" id="KE720681">
    <property type="protein sequence ID" value="ERF76876.1"/>
    <property type="molecule type" value="Genomic_DNA"/>
</dbReference>
<feature type="compositionally biased region" description="Basic and acidic residues" evidence="2">
    <location>
        <begin position="180"/>
        <end position="199"/>
    </location>
</feature>
<comment type="similarity">
    <text evidence="1">Belongs to the ThrE exporter (TC 2.A.79) family.</text>
</comment>
<evidence type="ECO:0000259" key="4">
    <source>
        <dbReference type="Pfam" id="PF06738"/>
    </source>
</evidence>
<feature type="compositionally biased region" description="Basic and acidic residues" evidence="2">
    <location>
        <begin position="233"/>
        <end position="251"/>
    </location>
</feature>
<evidence type="ECO:0000256" key="3">
    <source>
        <dbReference type="SAM" id="Phobius"/>
    </source>
</evidence>
<dbReference type="RefSeq" id="XP_007785701.1">
    <property type="nucleotide sequence ID" value="XM_007787511.1"/>
</dbReference>
<feature type="region of interest" description="Disordered" evidence="2">
    <location>
        <begin position="233"/>
        <end position="255"/>
    </location>
</feature>
<dbReference type="OMA" id="IANCMGA"/>
<feature type="compositionally biased region" description="Polar residues" evidence="2">
    <location>
        <begin position="327"/>
        <end position="337"/>
    </location>
</feature>
<reference evidence="6" key="1">
    <citation type="journal article" date="2014" name="BMC Genomics">
        <title>Genome characteristics reveal the impact of lichenization on lichen-forming fungus Endocarpon pusillum Hedwig (Verrucariales, Ascomycota).</title>
        <authorList>
            <person name="Wang Y.-Y."/>
            <person name="Liu B."/>
            <person name="Zhang X.-Y."/>
            <person name="Zhou Q.-M."/>
            <person name="Zhang T."/>
            <person name="Li H."/>
            <person name="Yu Y.-F."/>
            <person name="Zhang X.-L."/>
            <person name="Hao X.-Y."/>
            <person name="Wang M."/>
            <person name="Wang L."/>
            <person name="Wei J.-C."/>
        </authorList>
    </citation>
    <scope>NUCLEOTIDE SEQUENCE [LARGE SCALE GENOMIC DNA]</scope>
    <source>
        <strain evidence="6">Z07020 / HMAS-L-300199</strain>
    </source>
</reference>
<feature type="region of interest" description="Disordered" evidence="2">
    <location>
        <begin position="285"/>
        <end position="356"/>
    </location>
</feature>
<dbReference type="eggNOG" id="ENOG502QPMM">
    <property type="taxonomic scope" value="Eukaryota"/>
</dbReference>
<dbReference type="PANTHER" id="PTHR31082:SF4">
    <property type="entry name" value="PHEROMONE-REGULATED MEMBRANE PROTEIN 10"/>
    <property type="match status" value="1"/>
</dbReference>
<feature type="compositionally biased region" description="Polar residues" evidence="2">
    <location>
        <begin position="100"/>
        <end position="113"/>
    </location>
</feature>
<dbReference type="InterPro" id="IPR051361">
    <property type="entry name" value="ThrE/Ser_Exporter"/>
</dbReference>
<sequence length="886" mass="96378">MAKSQEGNQNSRGAPSRAGSVVCEDQRSSMNHRVKFSVGGSDKAQTPQDPPKKPLPQMCVPSTSQPSKSYFSNSIDAKSADVAKTPLLASSSDHYGKVTEVSQLSANERTMQPGNKLGSASAPVSRRDSHEDATVTLLPTKGTHGYPVRVDEIPLADMGKSIDRRPYSLYDDSTDEDEEGPSKTADRKKTVVPAEDNHTDNTNCLRTNAEAHRLVRAMTNRLELERVWANDPDREELRSGHTTPAHERHQQDYIPRPTEFKPSILSMLLKVHDQHSAGIMINRHSASGPFHTEHHDARPWRRRSGAKLLSSSPSTAATPGASPPSSEISTPQTSGKSTPRRLKWYDKPSGSASTTSLSGLLDASMVAGAPATSKAAPAAHQRTASRPHLTRPRSTGMLSSAMHKLTPKHENPNEILITVHIAEVLARQRYLLTLCRALMLYGAPTHRLEEYMRMSARVLQIEGQFLYLPGCMIVSFDDSDLHTTEVKLVKVDPGVDLGKFRDTFDIYKEVVHDQTGVEEAMQRLDEVNKRPEKFNVWIKILMYGLASAFVGPFAFGARPIDMPIAFLLGCVLGLLQLWVATRSELYSNVFEITASIVTSFAARGMGSIRYKDGTFVFCFSALAQSSIALILPGYIILCGSLELQSRHLVAGSVRMVYAIIYALMLGFGITIGTAVYGLMDKNATSVVACPAPKSLDWWTNNVYLSHFPWVPLFTMCLIVISQAKWKQAPMMLFIAFAGYQVNFWSAKRFANNVQIANALGAFAIGVMGNLYSRMRHGLAAAVLLPAIFVQVPSGLAASGSLVSGLTSADQITGNATGISVINNGTQGFADAQKNATTAETSGVYSGTVFNVGYGMVQVAIGISVGLFLSALVVYPFGKKRSGLFSF</sequence>